<protein>
    <submittedName>
        <fullName evidence="2">Uncharacterized protein</fullName>
    </submittedName>
</protein>
<reference evidence="2 3" key="1">
    <citation type="journal article" date="2003" name="J. Bacteriol.">
        <title>Complete genome sequence of the ammonia-oxidizing bacterium and obligate chemolithoautotroph Nitrosomonas europaea.</title>
        <authorList>
            <person name="Chain P."/>
            <person name="Lamerdin J."/>
            <person name="Larimer F."/>
            <person name="Regala W."/>
            <person name="Land M."/>
            <person name="Hauser L."/>
            <person name="Hooper A."/>
            <person name="Klotz M."/>
            <person name="Norton J."/>
            <person name="Sayavedra-Soto L."/>
            <person name="Arciero D."/>
            <person name="Hommes N."/>
            <person name="Whittaker M."/>
            <person name="Arp D."/>
        </authorList>
    </citation>
    <scope>NUCLEOTIDE SEQUENCE [LARGE SCALE GENOMIC DNA]</scope>
    <source>
        <strain evidence="3">ATCC 19718 / CIP 103999 / KCTC 2705 / NBRC 14298</strain>
    </source>
</reference>
<dbReference type="OrthoDB" id="7724906at2"/>
<proteinExistence type="predicted"/>
<dbReference type="Proteomes" id="UP000001416">
    <property type="component" value="Chromosome"/>
</dbReference>
<dbReference type="HOGENOM" id="CLU_1625336_0_0_4"/>
<evidence type="ECO:0000313" key="3">
    <source>
        <dbReference type="Proteomes" id="UP000001416"/>
    </source>
</evidence>
<gene>
    <name evidence="2" type="ordered locus">NE1303</name>
</gene>
<dbReference type="InterPro" id="IPR028994">
    <property type="entry name" value="Integrin_alpha_N"/>
</dbReference>
<dbReference type="KEGG" id="neu:NE1303"/>
<organism evidence="2 3">
    <name type="scientific">Nitrosomonas europaea (strain ATCC 19718 / CIP 103999 / KCTC 2705 / NBRC 14298)</name>
    <dbReference type="NCBI Taxonomy" id="228410"/>
    <lineage>
        <taxon>Bacteria</taxon>
        <taxon>Pseudomonadati</taxon>
        <taxon>Pseudomonadota</taxon>
        <taxon>Betaproteobacteria</taxon>
        <taxon>Nitrosomonadales</taxon>
        <taxon>Nitrosomonadaceae</taxon>
        <taxon>Nitrosomonas</taxon>
    </lineage>
</organism>
<evidence type="ECO:0000256" key="1">
    <source>
        <dbReference type="SAM" id="SignalP"/>
    </source>
</evidence>
<feature type="signal peptide" evidence="1">
    <location>
        <begin position="1"/>
        <end position="24"/>
    </location>
</feature>
<name>Q82V08_NITEU</name>
<dbReference type="EMBL" id="AL954747">
    <property type="protein sequence ID" value="CAD85214.1"/>
    <property type="molecule type" value="Genomic_DNA"/>
</dbReference>
<evidence type="ECO:0000313" key="2">
    <source>
        <dbReference type="EMBL" id="CAD85214.1"/>
    </source>
</evidence>
<dbReference type="RefSeq" id="WP_011111881.1">
    <property type="nucleotide sequence ID" value="NC_004757.1"/>
</dbReference>
<dbReference type="GeneID" id="87104478"/>
<keyword evidence="1" id="KW-0732">Signal</keyword>
<sequence>MWQTICRGAIAGGVLLLTVQPVSAAEPDPAQVEKTVQAYIGKANQEAAQNRESVEESQVVTADLNGDGRAEIILWSTRYGGTYSFNDVTIFTDSGRGYQVAAGTEDVLGMVESIEVKNGLIHIHALWPGPNDPRCCPTVKKTAVYQWQGKALADVTSRVSGKK</sequence>
<keyword evidence="3" id="KW-1185">Reference proteome</keyword>
<feature type="chain" id="PRO_5004297574" evidence="1">
    <location>
        <begin position="25"/>
        <end position="163"/>
    </location>
</feature>
<dbReference type="AlphaFoldDB" id="Q82V08"/>
<accession>Q82V08</accession>
<dbReference type="SUPFAM" id="SSF69318">
    <property type="entry name" value="Integrin alpha N-terminal domain"/>
    <property type="match status" value="1"/>
</dbReference>